<evidence type="ECO:0000256" key="5">
    <source>
        <dbReference type="ARBA" id="ARBA00022777"/>
    </source>
</evidence>
<dbReference type="GO" id="GO:0000156">
    <property type="term" value="F:phosphorelay response regulator activity"/>
    <property type="evidence" value="ECO:0007669"/>
    <property type="project" value="TreeGrafter"/>
</dbReference>
<accession>A0A7K1T9Y2</accession>
<dbReference type="InterPro" id="IPR013656">
    <property type="entry name" value="PAS_4"/>
</dbReference>
<name>A0A7K1T9Y2_9BACT</name>
<dbReference type="PANTHER" id="PTHR42878">
    <property type="entry name" value="TWO-COMPONENT HISTIDINE KINASE"/>
    <property type="match status" value="1"/>
</dbReference>
<sequence>MDAPAAPISSSSLFTGLPADLVLSALLQQLPNGVVYYLPVYAADGTTVTDFHFSYLNPAAQRMLGLPEQPATTYLAQFPGSVASGAFAFHRDAFEANGALAILEQFYQADGYDKYIRAQARRLDAGLLVSFTDAEDQPRTLVEIALREAQAAEQAARAEAQAQRQRFYEVLMALPAQVATYYGPNHVYQFVNPAYQRYFPTQSLPGRSLREVLPETERQGVLAVMDQVYQTGEPSYQQELEVWLDLAGTGQPRQLFLNLFFHPLRNAQGQIEGLLDFSYDMTEQVQARRQVEQLNHELETRVRTRTQEADAAHMEAERQRARLARLFEEAPAGICMLDGPELVFKFVNAGFQALFPGRELIGKPVLGAMPELVGQPVPAMLRGVYETGITFEGREVLIQFVRPTDGVLEDRYFNFVYQARYDAANCIDGLIVFAFEITEQVRARQAVEASAHRLRLLTDALPVLIAYLDRTLTYRFANQAYESWFQRSPADIVGLTPPELVSPAAYAQVHPYLRQALAGERVEFELTMPYRPDFIKHIHGSFIPDIQHGVVVGFYSLLSDVTELVNARQAAEANTRQAQTMAAELASTNQQLTHTNVDLDNFIYTASHDLKAPIANIEGLLLLLRKQLPTAAQQTGLVPRVLGMMQESIERFRLTIAQLTDLTRLQQVRTEPNQAVDLATIVEAVRLDLAPLLEATSAQLTVAIDAGATVQFAPQHLRSILYNLLSNAVKYRHPARVPQVQLRCHHEENKVVLEIQDNGLGLSVPQQDKLFTLFQRLHAHVEGSGVGLYMVKRIVENAGGTIAVHSELGKGSTFTVSFPA</sequence>
<dbReference type="InterPro" id="IPR005467">
    <property type="entry name" value="His_kinase_dom"/>
</dbReference>
<dbReference type="InterPro" id="IPR035965">
    <property type="entry name" value="PAS-like_dom_sf"/>
</dbReference>
<dbReference type="InterPro" id="IPR003661">
    <property type="entry name" value="HisK_dim/P_dom"/>
</dbReference>
<dbReference type="InterPro" id="IPR003594">
    <property type="entry name" value="HATPase_dom"/>
</dbReference>
<dbReference type="Proteomes" id="UP000441336">
    <property type="component" value="Unassembled WGS sequence"/>
</dbReference>
<evidence type="ECO:0000256" key="1">
    <source>
        <dbReference type="ARBA" id="ARBA00000085"/>
    </source>
</evidence>
<dbReference type="Pfam" id="PF13188">
    <property type="entry name" value="PAS_8"/>
    <property type="match status" value="1"/>
</dbReference>
<dbReference type="GO" id="GO:0000155">
    <property type="term" value="F:phosphorelay sensor kinase activity"/>
    <property type="evidence" value="ECO:0007669"/>
    <property type="project" value="InterPro"/>
</dbReference>
<protein>
    <recommendedName>
        <fullName evidence="2">histidine kinase</fullName>
        <ecNumber evidence="2">2.7.13.3</ecNumber>
    </recommendedName>
</protein>
<dbReference type="PRINTS" id="PR00344">
    <property type="entry name" value="BCTRLSENSOR"/>
</dbReference>
<evidence type="ECO:0000256" key="3">
    <source>
        <dbReference type="ARBA" id="ARBA00022553"/>
    </source>
</evidence>
<dbReference type="AlphaFoldDB" id="A0A7K1T9Y2"/>
<dbReference type="SMART" id="SM00388">
    <property type="entry name" value="HisKA"/>
    <property type="match status" value="1"/>
</dbReference>
<keyword evidence="3" id="KW-0597">Phosphoprotein</keyword>
<evidence type="ECO:0000313" key="9">
    <source>
        <dbReference type="EMBL" id="MVN75206.1"/>
    </source>
</evidence>
<evidence type="ECO:0000259" key="7">
    <source>
        <dbReference type="PROSITE" id="PS50109"/>
    </source>
</evidence>
<dbReference type="PROSITE" id="PS50109">
    <property type="entry name" value="HIS_KIN"/>
    <property type="match status" value="1"/>
</dbReference>
<evidence type="ECO:0000256" key="2">
    <source>
        <dbReference type="ARBA" id="ARBA00012438"/>
    </source>
</evidence>
<dbReference type="GO" id="GO:0030295">
    <property type="term" value="F:protein kinase activator activity"/>
    <property type="evidence" value="ECO:0007669"/>
    <property type="project" value="TreeGrafter"/>
</dbReference>
<gene>
    <name evidence="9" type="ORF">GO988_02600</name>
</gene>
<keyword evidence="10" id="KW-1185">Reference proteome</keyword>
<dbReference type="GO" id="GO:0016020">
    <property type="term" value="C:membrane"/>
    <property type="evidence" value="ECO:0007669"/>
    <property type="project" value="UniProtKB-SubCell"/>
</dbReference>
<dbReference type="Gene3D" id="3.30.565.10">
    <property type="entry name" value="Histidine kinase-like ATPase, C-terminal domain"/>
    <property type="match status" value="1"/>
</dbReference>
<proteinExistence type="predicted"/>
<feature type="domain" description="PAC" evidence="8">
    <location>
        <begin position="238"/>
        <end position="293"/>
    </location>
</feature>
<keyword evidence="5" id="KW-0418">Kinase</keyword>
<dbReference type="GO" id="GO:0007234">
    <property type="term" value="P:osmosensory signaling via phosphorelay pathway"/>
    <property type="evidence" value="ECO:0007669"/>
    <property type="project" value="TreeGrafter"/>
</dbReference>
<dbReference type="Pfam" id="PF00512">
    <property type="entry name" value="HisKA"/>
    <property type="match status" value="1"/>
</dbReference>
<evidence type="ECO:0000313" key="10">
    <source>
        <dbReference type="Proteomes" id="UP000441336"/>
    </source>
</evidence>
<organism evidence="9 10">
    <name type="scientific">Hymenobacter ginkgonis</name>
    <dbReference type="NCBI Taxonomy" id="2682976"/>
    <lineage>
        <taxon>Bacteria</taxon>
        <taxon>Pseudomonadati</taxon>
        <taxon>Bacteroidota</taxon>
        <taxon>Cytophagia</taxon>
        <taxon>Cytophagales</taxon>
        <taxon>Hymenobacteraceae</taxon>
        <taxon>Hymenobacter</taxon>
    </lineage>
</organism>
<dbReference type="InterPro" id="IPR000014">
    <property type="entry name" value="PAS"/>
</dbReference>
<evidence type="ECO:0000259" key="8">
    <source>
        <dbReference type="PROSITE" id="PS50113"/>
    </source>
</evidence>
<evidence type="ECO:0000256" key="4">
    <source>
        <dbReference type="ARBA" id="ARBA00022679"/>
    </source>
</evidence>
<dbReference type="PANTHER" id="PTHR42878:SF15">
    <property type="entry name" value="BACTERIOPHYTOCHROME"/>
    <property type="match status" value="1"/>
</dbReference>
<dbReference type="InterPro" id="IPR036890">
    <property type="entry name" value="HATPase_C_sf"/>
</dbReference>
<dbReference type="SMART" id="SM00387">
    <property type="entry name" value="HATPase_c"/>
    <property type="match status" value="1"/>
</dbReference>
<dbReference type="SUPFAM" id="SSF47384">
    <property type="entry name" value="Homodimeric domain of signal transducing histidine kinase"/>
    <property type="match status" value="1"/>
</dbReference>
<dbReference type="Gene3D" id="1.10.287.130">
    <property type="match status" value="1"/>
</dbReference>
<keyword evidence="4" id="KW-0808">Transferase</keyword>
<dbReference type="InterPro" id="IPR004358">
    <property type="entry name" value="Sig_transdc_His_kin-like_C"/>
</dbReference>
<feature type="domain" description="Histidine kinase" evidence="7">
    <location>
        <begin position="605"/>
        <end position="820"/>
    </location>
</feature>
<dbReference type="Pfam" id="PF02518">
    <property type="entry name" value="HATPase_c"/>
    <property type="match status" value="1"/>
</dbReference>
<dbReference type="InterPro" id="IPR000700">
    <property type="entry name" value="PAS-assoc_C"/>
</dbReference>
<evidence type="ECO:0000256" key="6">
    <source>
        <dbReference type="ARBA" id="ARBA00023136"/>
    </source>
</evidence>
<dbReference type="SUPFAM" id="SSF55785">
    <property type="entry name" value="PYP-like sensor domain (PAS domain)"/>
    <property type="match status" value="3"/>
</dbReference>
<dbReference type="NCBIfam" id="TIGR00229">
    <property type="entry name" value="sensory_box"/>
    <property type="match status" value="1"/>
</dbReference>
<dbReference type="RefSeq" id="WP_157561966.1">
    <property type="nucleotide sequence ID" value="NZ_WQKZ01000001.1"/>
</dbReference>
<dbReference type="EC" id="2.7.13.3" evidence="2"/>
<comment type="caution">
    <text evidence="9">The sequence shown here is derived from an EMBL/GenBank/DDBJ whole genome shotgun (WGS) entry which is preliminary data.</text>
</comment>
<dbReference type="PROSITE" id="PS50113">
    <property type="entry name" value="PAC"/>
    <property type="match status" value="1"/>
</dbReference>
<dbReference type="InterPro" id="IPR050351">
    <property type="entry name" value="BphY/WalK/GraS-like"/>
</dbReference>
<keyword evidence="6" id="KW-0472">Membrane</keyword>
<dbReference type="InterPro" id="IPR036097">
    <property type="entry name" value="HisK_dim/P_sf"/>
</dbReference>
<dbReference type="Pfam" id="PF08448">
    <property type="entry name" value="PAS_4"/>
    <property type="match status" value="3"/>
</dbReference>
<reference evidence="9 10" key="1">
    <citation type="submission" date="2019-12" db="EMBL/GenBank/DDBJ databases">
        <title>Hymenobacter sp. HMF4947 Genome sequencing and assembly.</title>
        <authorList>
            <person name="Kang H."/>
            <person name="Cha I."/>
            <person name="Kim H."/>
            <person name="Joh K."/>
        </authorList>
    </citation>
    <scope>NUCLEOTIDE SEQUENCE [LARGE SCALE GENOMIC DNA]</scope>
    <source>
        <strain evidence="9 10">HMF4947</strain>
    </source>
</reference>
<dbReference type="SUPFAM" id="SSF55874">
    <property type="entry name" value="ATPase domain of HSP90 chaperone/DNA topoisomerase II/histidine kinase"/>
    <property type="match status" value="1"/>
</dbReference>
<dbReference type="FunFam" id="3.30.565.10:FF:000006">
    <property type="entry name" value="Sensor histidine kinase WalK"/>
    <property type="match status" value="1"/>
</dbReference>
<comment type="catalytic activity">
    <reaction evidence="1">
        <text>ATP + protein L-histidine = ADP + protein N-phospho-L-histidine.</text>
        <dbReference type="EC" id="2.7.13.3"/>
    </reaction>
</comment>
<dbReference type="Gene3D" id="3.30.450.20">
    <property type="entry name" value="PAS domain"/>
    <property type="match status" value="3"/>
</dbReference>
<dbReference type="SMART" id="SM00091">
    <property type="entry name" value="PAS"/>
    <property type="match status" value="3"/>
</dbReference>
<dbReference type="EMBL" id="WQKZ01000001">
    <property type="protein sequence ID" value="MVN75206.1"/>
    <property type="molecule type" value="Genomic_DNA"/>
</dbReference>
<dbReference type="CDD" id="cd00082">
    <property type="entry name" value="HisKA"/>
    <property type="match status" value="1"/>
</dbReference>